<keyword evidence="5" id="KW-1133">Transmembrane helix</keyword>
<dbReference type="Pfam" id="PF13839">
    <property type="entry name" value="PC-Esterase"/>
    <property type="match status" value="2"/>
</dbReference>
<comment type="subcellular location">
    <subcellularLocation>
        <location evidence="1">Membrane</location>
        <topology evidence="1">Single-pass membrane protein</topology>
    </subcellularLocation>
</comment>
<keyword evidence="10" id="KW-1185">Reference proteome</keyword>
<reference evidence="11" key="2">
    <citation type="submission" date="2025-08" db="UniProtKB">
        <authorList>
            <consortium name="RefSeq"/>
        </authorList>
    </citation>
    <scope>IDENTIFICATION</scope>
    <source>
        <tissue evidence="11">Leaves</tissue>
    </source>
</reference>
<evidence type="ECO:0000256" key="6">
    <source>
        <dbReference type="ARBA" id="ARBA00023136"/>
    </source>
</evidence>
<evidence type="ECO:0000256" key="7">
    <source>
        <dbReference type="SAM" id="MobiDB-lite"/>
    </source>
</evidence>
<evidence type="ECO:0000313" key="11">
    <source>
        <dbReference type="RefSeq" id="XP_027068019.2"/>
    </source>
</evidence>
<keyword evidence="4" id="KW-0735">Signal-anchor</keyword>
<dbReference type="PANTHER" id="PTHR32285">
    <property type="entry name" value="PROTEIN TRICHOME BIREFRINGENCE-LIKE 9-RELATED"/>
    <property type="match status" value="1"/>
</dbReference>
<dbReference type="Pfam" id="PF14416">
    <property type="entry name" value="PMR5N"/>
    <property type="match status" value="1"/>
</dbReference>
<dbReference type="RefSeq" id="XP_027068019.2">
    <property type="nucleotide sequence ID" value="XM_027212218.2"/>
</dbReference>
<evidence type="ECO:0000256" key="2">
    <source>
        <dbReference type="ARBA" id="ARBA00007727"/>
    </source>
</evidence>
<feature type="region of interest" description="Disordered" evidence="7">
    <location>
        <begin position="111"/>
        <end position="205"/>
    </location>
</feature>
<feature type="compositionally biased region" description="Polar residues" evidence="7">
    <location>
        <begin position="168"/>
        <end position="179"/>
    </location>
</feature>
<dbReference type="GO" id="GO:0005794">
    <property type="term" value="C:Golgi apparatus"/>
    <property type="evidence" value="ECO:0007669"/>
    <property type="project" value="TreeGrafter"/>
</dbReference>
<evidence type="ECO:0000256" key="4">
    <source>
        <dbReference type="ARBA" id="ARBA00022968"/>
    </source>
</evidence>
<comment type="similarity">
    <text evidence="2">Belongs to the PC-esterase family. TBL subfamily.</text>
</comment>
<evidence type="ECO:0000313" key="10">
    <source>
        <dbReference type="Proteomes" id="UP001652660"/>
    </source>
</evidence>
<feature type="domain" description="Trichome birefringence-like N-terminal" evidence="9">
    <location>
        <begin position="220"/>
        <end position="272"/>
    </location>
</feature>
<dbReference type="InterPro" id="IPR026057">
    <property type="entry name" value="TBL_C"/>
</dbReference>
<evidence type="ECO:0000256" key="5">
    <source>
        <dbReference type="ARBA" id="ARBA00022989"/>
    </source>
</evidence>
<dbReference type="GO" id="GO:0016413">
    <property type="term" value="F:O-acetyltransferase activity"/>
    <property type="evidence" value="ECO:0007669"/>
    <property type="project" value="InterPro"/>
</dbReference>
<name>A0A6P6SPY5_COFAR</name>
<proteinExistence type="inferred from homology"/>
<evidence type="ECO:0000259" key="8">
    <source>
        <dbReference type="Pfam" id="PF13839"/>
    </source>
</evidence>
<gene>
    <name evidence="11" type="primary">LOC113693640</name>
</gene>
<organism evidence="10 11">
    <name type="scientific">Coffea arabica</name>
    <name type="common">Arabian coffee</name>
    <dbReference type="NCBI Taxonomy" id="13443"/>
    <lineage>
        <taxon>Eukaryota</taxon>
        <taxon>Viridiplantae</taxon>
        <taxon>Streptophyta</taxon>
        <taxon>Embryophyta</taxon>
        <taxon>Tracheophyta</taxon>
        <taxon>Spermatophyta</taxon>
        <taxon>Magnoliopsida</taxon>
        <taxon>eudicotyledons</taxon>
        <taxon>Gunneridae</taxon>
        <taxon>Pentapetalae</taxon>
        <taxon>asterids</taxon>
        <taxon>lamiids</taxon>
        <taxon>Gentianales</taxon>
        <taxon>Rubiaceae</taxon>
        <taxon>Ixoroideae</taxon>
        <taxon>Gardenieae complex</taxon>
        <taxon>Bertiereae - Coffeeae clade</taxon>
        <taxon>Coffeeae</taxon>
        <taxon>Coffea</taxon>
    </lineage>
</organism>
<dbReference type="PANTHER" id="PTHR32285:SF8">
    <property type="entry name" value="PROTEIN TRICHOME BIREFRINGENCE-LIKE 5"/>
    <property type="match status" value="1"/>
</dbReference>
<dbReference type="GeneID" id="113693640"/>
<feature type="domain" description="Trichome birefringence-like C-terminal" evidence="8">
    <location>
        <begin position="405"/>
        <end position="503"/>
    </location>
</feature>
<protein>
    <submittedName>
        <fullName evidence="11">Protein trichome birefringence-like 5 isoform X2</fullName>
    </submittedName>
</protein>
<dbReference type="InterPro" id="IPR025846">
    <property type="entry name" value="TBL_N"/>
</dbReference>
<evidence type="ECO:0000256" key="3">
    <source>
        <dbReference type="ARBA" id="ARBA00022692"/>
    </source>
</evidence>
<feature type="domain" description="Trichome birefringence-like C-terminal" evidence="8">
    <location>
        <begin position="273"/>
        <end position="401"/>
    </location>
</feature>
<dbReference type="AlphaFoldDB" id="A0A6P6SPY5"/>
<evidence type="ECO:0000256" key="1">
    <source>
        <dbReference type="ARBA" id="ARBA00004167"/>
    </source>
</evidence>
<keyword evidence="3" id="KW-0812">Transmembrane</keyword>
<reference evidence="10" key="1">
    <citation type="journal article" date="2025" name="Foods">
        <title>Unveiling the Microbial Signatures of Arabica Coffee Cherries: Insights into Ripeness Specific Diversity, Functional Traits, and Implications for Quality and Safety.</title>
        <authorList>
            <consortium name="RefSeq"/>
            <person name="Tenea G.N."/>
            <person name="Cifuentes V."/>
            <person name="Reyes P."/>
            <person name="Cevallos-Vallejos M."/>
        </authorList>
    </citation>
    <scope>NUCLEOTIDE SEQUENCE [LARGE SCALE GENOMIC DNA]</scope>
</reference>
<sequence length="516" mass="57929">MATASTSSQKKNQRTLRIFILLLLFLFTLFILSRDALEPQLSIYRDLFVQTRPPSSLNLPLRSTETLISADPELDDNAVALIGKNGLNTSPENPISSKVNLEDETSANLSLADGNDASLDAPASSKSNLDGEFHEKSTTKEHPTSSKSDFGDKDTGKEAPVDGKETSSEGLFSSESGNDNEVRKDSTSSSQSDDDLSNTKREKEGPVSEIYSEDFALWKGCDFYKGKWVKDEQYPIYRPGSCPYVDEAFDCQSNGRPDSEYLKWRWKPDGCDLPRFNATDFLVRLRGKRLMLVGDSMNRNQFESLLCILREGLHNKSKMYEVHGYRITKGRGYYIFKFEDYNCTVEFVRSHFLVKEGIRINAQGNSNPTLSIDRIDKSAGRWKRADILVFNTAHWWTHGKTARGGGDWDSGGTCIRETEPVVTGSILDSYPLKMKIVEEVIQEMKVPVCLLNITRLTNFRKDGHPSVYGKNVTGGRKVSAKRQDCSHWCLPGVPDAWNELIYATLVAGQGSLMKHY</sequence>
<dbReference type="InterPro" id="IPR029962">
    <property type="entry name" value="TBL"/>
</dbReference>
<feature type="compositionally biased region" description="Basic and acidic residues" evidence="7">
    <location>
        <begin position="129"/>
        <end position="167"/>
    </location>
</feature>
<accession>A0A6P6SPY5</accession>
<evidence type="ECO:0000259" key="9">
    <source>
        <dbReference type="Pfam" id="PF14416"/>
    </source>
</evidence>
<dbReference type="Proteomes" id="UP001652660">
    <property type="component" value="Chromosome 6e"/>
</dbReference>
<keyword evidence="6" id="KW-0472">Membrane</keyword>
<dbReference type="GO" id="GO:0016020">
    <property type="term" value="C:membrane"/>
    <property type="evidence" value="ECO:0007669"/>
    <property type="project" value="UniProtKB-SubCell"/>
</dbReference>